<protein>
    <submittedName>
        <fullName evidence="1">Uncharacterized protein</fullName>
    </submittedName>
</protein>
<dbReference type="Proteomes" id="UP001189624">
    <property type="component" value="Chromosome 6"/>
</dbReference>
<keyword evidence="2" id="KW-1185">Reference proteome</keyword>
<name>A0AA86SZL6_9FABA</name>
<proteinExistence type="predicted"/>
<dbReference type="EMBL" id="OY731403">
    <property type="protein sequence ID" value="CAJ1965388.1"/>
    <property type="molecule type" value="Genomic_DNA"/>
</dbReference>
<evidence type="ECO:0000313" key="1">
    <source>
        <dbReference type="EMBL" id="CAJ1965388.1"/>
    </source>
</evidence>
<organism evidence="1 2">
    <name type="scientific">Sphenostylis stenocarpa</name>
    <dbReference type="NCBI Taxonomy" id="92480"/>
    <lineage>
        <taxon>Eukaryota</taxon>
        <taxon>Viridiplantae</taxon>
        <taxon>Streptophyta</taxon>
        <taxon>Embryophyta</taxon>
        <taxon>Tracheophyta</taxon>
        <taxon>Spermatophyta</taxon>
        <taxon>Magnoliopsida</taxon>
        <taxon>eudicotyledons</taxon>
        <taxon>Gunneridae</taxon>
        <taxon>Pentapetalae</taxon>
        <taxon>rosids</taxon>
        <taxon>fabids</taxon>
        <taxon>Fabales</taxon>
        <taxon>Fabaceae</taxon>
        <taxon>Papilionoideae</taxon>
        <taxon>50 kb inversion clade</taxon>
        <taxon>NPAAA clade</taxon>
        <taxon>indigoferoid/millettioid clade</taxon>
        <taxon>Phaseoleae</taxon>
        <taxon>Sphenostylis</taxon>
    </lineage>
</organism>
<dbReference type="Gramene" id="rna-AYBTSS11_LOCUS20813">
    <property type="protein sequence ID" value="CAJ1965388.1"/>
    <property type="gene ID" value="gene-AYBTSS11_LOCUS20813"/>
</dbReference>
<accession>A0AA86SZL6</accession>
<evidence type="ECO:0000313" key="2">
    <source>
        <dbReference type="Proteomes" id="UP001189624"/>
    </source>
</evidence>
<reference evidence="1" key="1">
    <citation type="submission" date="2023-10" db="EMBL/GenBank/DDBJ databases">
        <authorList>
            <person name="Domelevo Entfellner J.-B."/>
        </authorList>
    </citation>
    <scope>NUCLEOTIDE SEQUENCE</scope>
</reference>
<dbReference type="AlphaFoldDB" id="A0AA86SZL6"/>
<sequence>MTLIKHQHVHQSFIKDAFSPYMNNKYTHNSWFFRKGKISFSKVQRKVSTGCVSRSVKAVMKKNSTMSSNSKSKSRNVKVIVTVKGSGGGLLTHLVKDGVHGIEELVGKTLVLELVSNELDSSKF</sequence>
<gene>
    <name evidence="1" type="ORF">AYBTSS11_LOCUS20813</name>
</gene>